<dbReference type="CDD" id="cd21301">
    <property type="entry name" value="CH_PLS_rpt4"/>
    <property type="match status" value="1"/>
</dbReference>
<accession>B9W423</accession>
<feature type="domain" description="Calponin-homology (CH)" evidence="5">
    <location>
        <begin position="401"/>
        <end position="507"/>
    </location>
</feature>
<dbReference type="CDD" id="cd21295">
    <property type="entry name" value="CH_PLS_rpt2"/>
    <property type="match status" value="1"/>
</dbReference>
<dbReference type="GO" id="GO:0032432">
    <property type="term" value="C:actin filament bundle"/>
    <property type="evidence" value="ECO:0007669"/>
    <property type="project" value="TreeGrafter"/>
</dbReference>
<dbReference type="SMART" id="SM00033">
    <property type="entry name" value="CH"/>
    <property type="match status" value="4"/>
</dbReference>
<keyword evidence="1" id="KW-0479">Metal-binding</keyword>
<evidence type="ECO:0000259" key="6">
    <source>
        <dbReference type="PROSITE" id="PS50222"/>
    </source>
</evidence>
<dbReference type="GO" id="GO:0051639">
    <property type="term" value="P:actin filament network formation"/>
    <property type="evidence" value="ECO:0007669"/>
    <property type="project" value="TreeGrafter"/>
</dbReference>
<dbReference type="SUPFAM" id="SSF47576">
    <property type="entry name" value="Calponin-homology domain, CH-domain"/>
    <property type="match status" value="1"/>
</dbReference>
<dbReference type="SUPFAM" id="SSF47473">
    <property type="entry name" value="EF-hand"/>
    <property type="match status" value="1"/>
</dbReference>
<dbReference type="EMBL" id="FM200069">
    <property type="protein sequence ID" value="CAQ86680.1"/>
    <property type="molecule type" value="mRNA"/>
</dbReference>
<dbReference type="SMART" id="SM00054">
    <property type="entry name" value="EFh"/>
    <property type="match status" value="2"/>
</dbReference>
<keyword evidence="4" id="KW-0009">Actin-binding</keyword>
<dbReference type="VEuPathDB" id="TrichDB:GPJ56_010256"/>
<reference evidence="7" key="1">
    <citation type="journal article" date="2009" name="Parasitology">
        <title>Identification and molecular characterization of numerous Histomonas meleagridis proteins using a cDNA library.</title>
        <authorList>
            <person name="Bilic I."/>
            <person name="Leberl M."/>
            <person name="Hess M."/>
        </authorList>
    </citation>
    <scope>NUCLEOTIDE SEQUENCE</scope>
</reference>
<dbReference type="InterPro" id="IPR036872">
    <property type="entry name" value="CH_dom_sf"/>
</dbReference>
<dbReference type="InterPro" id="IPR002048">
    <property type="entry name" value="EF_hand_dom"/>
</dbReference>
<dbReference type="InterPro" id="IPR018247">
    <property type="entry name" value="EF_Hand_1_Ca_BS"/>
</dbReference>
<dbReference type="PROSITE" id="PS00018">
    <property type="entry name" value="EF_HAND_1"/>
    <property type="match status" value="2"/>
</dbReference>
<dbReference type="FunFam" id="1.10.418.10:FF:000042">
    <property type="entry name" value="Fimbrin, putative"/>
    <property type="match status" value="1"/>
</dbReference>
<dbReference type="InterPro" id="IPR039959">
    <property type="entry name" value="Fimbrin/Plastin"/>
</dbReference>
<evidence type="ECO:0000256" key="1">
    <source>
        <dbReference type="ARBA" id="ARBA00022723"/>
    </source>
</evidence>
<evidence type="ECO:0000259" key="5">
    <source>
        <dbReference type="PROSITE" id="PS50021"/>
    </source>
</evidence>
<dbReference type="Pfam" id="PF00307">
    <property type="entry name" value="CH"/>
    <property type="match status" value="4"/>
</dbReference>
<feature type="domain" description="Calponin-homology (CH)" evidence="5">
    <location>
        <begin position="519"/>
        <end position="624"/>
    </location>
</feature>
<dbReference type="PROSITE" id="PS50222">
    <property type="entry name" value="EF_HAND_2"/>
    <property type="match status" value="2"/>
</dbReference>
<evidence type="ECO:0000313" key="7">
    <source>
        <dbReference type="EMBL" id="CAQ86680.1"/>
    </source>
</evidence>
<dbReference type="GO" id="GO:0051017">
    <property type="term" value="P:actin filament bundle assembly"/>
    <property type="evidence" value="ECO:0007669"/>
    <property type="project" value="InterPro"/>
</dbReference>
<evidence type="ECO:0000256" key="3">
    <source>
        <dbReference type="ARBA" id="ARBA00022837"/>
    </source>
</evidence>
<feature type="domain" description="EF-hand" evidence="6">
    <location>
        <begin position="29"/>
        <end position="64"/>
    </location>
</feature>
<feature type="domain" description="Calponin-homology (CH)" evidence="5">
    <location>
        <begin position="130"/>
        <end position="247"/>
    </location>
</feature>
<dbReference type="CDD" id="cd00051">
    <property type="entry name" value="EFh"/>
    <property type="match status" value="1"/>
</dbReference>
<feature type="domain" description="Calponin-homology (CH)" evidence="5">
    <location>
        <begin position="275"/>
        <end position="378"/>
    </location>
</feature>
<dbReference type="PROSITE" id="PS50021">
    <property type="entry name" value="CH"/>
    <property type="match status" value="4"/>
</dbReference>
<dbReference type="Gene3D" id="1.10.238.10">
    <property type="entry name" value="EF-hand"/>
    <property type="match status" value="1"/>
</dbReference>
<dbReference type="PROSITE" id="PS00020">
    <property type="entry name" value="ACTININ_2"/>
    <property type="match status" value="1"/>
</dbReference>
<feature type="domain" description="EF-hand" evidence="6">
    <location>
        <begin position="65"/>
        <end position="100"/>
    </location>
</feature>
<keyword evidence="3" id="KW-0106">Calcium</keyword>
<dbReference type="InterPro" id="IPR011992">
    <property type="entry name" value="EF-hand-dom_pair"/>
</dbReference>
<dbReference type="PANTHER" id="PTHR19961:SF18">
    <property type="entry name" value="FI19014P1"/>
    <property type="match status" value="1"/>
</dbReference>
<dbReference type="VEuPathDB" id="TrichDB:GO595_006591"/>
<dbReference type="GO" id="GO:0005737">
    <property type="term" value="C:cytoplasm"/>
    <property type="evidence" value="ECO:0007669"/>
    <property type="project" value="TreeGrafter"/>
</dbReference>
<organism evidence="7">
    <name type="scientific">Histomonas meleagridis</name>
    <name type="common">Parasitic protozoan</name>
    <dbReference type="NCBI Taxonomy" id="135588"/>
    <lineage>
        <taxon>Eukaryota</taxon>
        <taxon>Metamonada</taxon>
        <taxon>Parabasalia</taxon>
        <taxon>Tritrichomonadida</taxon>
        <taxon>Dientamoebidae</taxon>
        <taxon>Histomonas</taxon>
    </lineage>
</organism>
<dbReference type="InterPro" id="IPR001589">
    <property type="entry name" value="Actinin_actin-bd_CS"/>
</dbReference>
<evidence type="ECO:0000256" key="4">
    <source>
        <dbReference type="ARBA" id="ARBA00023203"/>
    </source>
</evidence>
<dbReference type="GO" id="GO:0005884">
    <property type="term" value="C:actin filament"/>
    <property type="evidence" value="ECO:0007669"/>
    <property type="project" value="TreeGrafter"/>
</dbReference>
<dbReference type="PANTHER" id="PTHR19961">
    <property type="entry name" value="FIMBRIN/PLASTIN"/>
    <property type="match status" value="1"/>
</dbReference>
<dbReference type="CDD" id="cd21219">
    <property type="entry name" value="CH_PLS_FIM_rpt3"/>
    <property type="match status" value="1"/>
</dbReference>
<proteinExistence type="evidence at transcript level"/>
<dbReference type="AlphaFoldDB" id="B9W423"/>
<dbReference type="FunFam" id="1.10.418.10:FF:000010">
    <property type="entry name" value="Plastin-3 isoform 1"/>
    <property type="match status" value="1"/>
</dbReference>
<feature type="non-terminal residue" evidence="7">
    <location>
        <position position="1"/>
    </location>
</feature>
<dbReference type="GO" id="GO:0005509">
    <property type="term" value="F:calcium ion binding"/>
    <property type="evidence" value="ECO:0007669"/>
    <property type="project" value="InterPro"/>
</dbReference>
<dbReference type="Gene3D" id="1.10.418.10">
    <property type="entry name" value="Calponin-like domain"/>
    <property type="match status" value="4"/>
</dbReference>
<dbReference type="InterPro" id="IPR001715">
    <property type="entry name" value="CH_dom"/>
</dbReference>
<name>B9W423_HISME</name>
<dbReference type="Pfam" id="PF13499">
    <property type="entry name" value="EF-hand_7"/>
    <property type="match status" value="1"/>
</dbReference>
<keyword evidence="2" id="KW-0677">Repeat</keyword>
<sequence length="625" mass="69788">RACRSTLVDPKNSARGNEYIPKYPQLTPDEILMYSQHFNSLDADDSGKLGITEIMALFKSIQVPATRDEVKKYIEEVDIDGDGLIDFGEFLTIFIKEKESGASSKLSEGLKKQQNLIKAAGARGEHAYPQEEVTGFVNYLNQELGEDPALQHILPIDPEGDALFTAVQDGILMCKLVNLAAPDTIHDKVIALPPKLNQYKILENCTLAINSAKSIGMSTVNIGPHDIREGVPHLVLGLTWQLIRESLLKDIQLTVHPELFRLLKPGETIEDLLKLKPEEILLRWLNYHLENAGSQRRATNFTKDLSDSEILTTVLKQIAPECCTMAPMRESDLSERAELMLQEADKIECRKFVTPREIVRGHPKLNLAFVANIFNTRPGLEPLSEAELAQLDEALFAAQGTRIERQFCLWMNSCGVDPFVSNLADGVKDGLVLLQMLDKLEPGCVNWKQVATQKMNKFKAVQNNDYVVKICKETLGLSVVNISGADINDGNTKLILAVMWQMMRYDYLKTFKKLGGGAKIKDEQIVAWANEKTAGKCEIKSFKDDAISDSKPILTLIDVLKPETVDWSIYDSSGEPEMMARNAKYVLSMVRKFGGTVYALPEDIVEHVPEMVMTVYASLMAIAEQ</sequence>
<feature type="non-terminal residue" evidence="7">
    <location>
        <position position="625"/>
    </location>
</feature>
<protein>
    <submittedName>
        <fullName evidence="7">Putative fimbrin</fullName>
    </submittedName>
</protein>
<gene>
    <name evidence="7" type="primary">TVAG_351310</name>
</gene>
<evidence type="ECO:0000256" key="2">
    <source>
        <dbReference type="ARBA" id="ARBA00022737"/>
    </source>
</evidence>
<dbReference type="GO" id="GO:0051015">
    <property type="term" value="F:actin filament binding"/>
    <property type="evidence" value="ECO:0007669"/>
    <property type="project" value="InterPro"/>
</dbReference>